<keyword evidence="1" id="KW-0472">Membrane</keyword>
<comment type="caution">
    <text evidence="2">The sequence shown here is derived from an EMBL/GenBank/DDBJ whole genome shotgun (WGS) entry which is preliminary data.</text>
</comment>
<name>A0ABT4TQC1_9ACTN</name>
<evidence type="ECO:0000313" key="2">
    <source>
        <dbReference type="EMBL" id="MDA2806352.1"/>
    </source>
</evidence>
<dbReference type="Proteomes" id="UP001165685">
    <property type="component" value="Unassembled WGS sequence"/>
</dbReference>
<evidence type="ECO:0000256" key="1">
    <source>
        <dbReference type="SAM" id="Phobius"/>
    </source>
</evidence>
<keyword evidence="1" id="KW-0812">Transmembrane</keyword>
<keyword evidence="3" id="KW-1185">Reference proteome</keyword>
<protein>
    <submittedName>
        <fullName evidence="2">Uncharacterized protein</fullName>
    </submittedName>
</protein>
<accession>A0ABT4TQC1</accession>
<feature type="transmembrane region" description="Helical" evidence="1">
    <location>
        <begin position="37"/>
        <end position="66"/>
    </location>
</feature>
<organism evidence="2 3">
    <name type="scientific">Nocardiopsis suaedae</name>
    <dbReference type="NCBI Taxonomy" id="3018444"/>
    <lineage>
        <taxon>Bacteria</taxon>
        <taxon>Bacillati</taxon>
        <taxon>Actinomycetota</taxon>
        <taxon>Actinomycetes</taxon>
        <taxon>Streptosporangiales</taxon>
        <taxon>Nocardiopsidaceae</taxon>
        <taxon>Nocardiopsis</taxon>
    </lineage>
</organism>
<feature type="transmembrane region" description="Helical" evidence="1">
    <location>
        <begin position="219"/>
        <end position="242"/>
    </location>
</feature>
<feature type="transmembrane region" description="Helical" evidence="1">
    <location>
        <begin position="128"/>
        <end position="149"/>
    </location>
</feature>
<dbReference type="RefSeq" id="WP_270678994.1">
    <property type="nucleotide sequence ID" value="NZ_JAQFWP010000033.1"/>
</dbReference>
<reference evidence="2" key="1">
    <citation type="submission" date="2023-01" db="EMBL/GenBank/DDBJ databases">
        <title>Draft genome sequence of Nocardiopsis sp. LSu2-4 isolated from halophytes.</title>
        <authorList>
            <person name="Duangmal K."/>
            <person name="Chantavorakit T."/>
        </authorList>
    </citation>
    <scope>NUCLEOTIDE SEQUENCE</scope>
    <source>
        <strain evidence="2">LSu2-4</strain>
    </source>
</reference>
<keyword evidence="1" id="KW-1133">Transmembrane helix</keyword>
<sequence length="248" mass="25931">MELERVVIGLVAALLLPYSLPAVRPRPLLAVPLTVLYAAYALAPALLSPAAAVLLPLTAAASWGLWRLARTDAHMQGSPRILISRSVAGTIFAPLGLTLALAGTAAALHTGTKVLTGARDLILDDRTAIAVSGLLIATFIGGEVVTHTLHPFYAELKKAEAGEMEPLKGAGTAIGWLERSMTYALTVAGRPEAIAVVVGIKALARFPELQSNQKRFAEYFLIGSMSSIGLALLIAAVIRIVLGEKALG</sequence>
<dbReference type="EMBL" id="JAQFWP010000033">
    <property type="protein sequence ID" value="MDA2806352.1"/>
    <property type="molecule type" value="Genomic_DNA"/>
</dbReference>
<evidence type="ECO:0000313" key="3">
    <source>
        <dbReference type="Proteomes" id="UP001165685"/>
    </source>
</evidence>
<proteinExistence type="predicted"/>
<gene>
    <name evidence="2" type="ORF">O4U47_17705</name>
</gene>
<feature type="transmembrane region" description="Helical" evidence="1">
    <location>
        <begin position="87"/>
        <end position="108"/>
    </location>
</feature>